<keyword evidence="2" id="KW-1003">Cell membrane</keyword>
<dbReference type="SUPFAM" id="SSF81342">
    <property type="entry name" value="Transmembrane di-heme cytochromes"/>
    <property type="match status" value="1"/>
</dbReference>
<feature type="transmembrane region" description="Helical" evidence="6">
    <location>
        <begin position="111"/>
        <end position="130"/>
    </location>
</feature>
<dbReference type="PANTHER" id="PTHR30485">
    <property type="entry name" value="NI/FE-HYDROGENASE 1 B-TYPE CYTOCHROME SUBUNIT"/>
    <property type="match status" value="1"/>
</dbReference>
<keyword evidence="5 6" id="KW-0472">Membrane</keyword>
<dbReference type="InterPro" id="IPR051542">
    <property type="entry name" value="Hydrogenase_cytochrome"/>
</dbReference>
<keyword evidence="4 6" id="KW-1133">Transmembrane helix</keyword>
<dbReference type="GO" id="GO:0005886">
    <property type="term" value="C:plasma membrane"/>
    <property type="evidence" value="ECO:0007669"/>
    <property type="project" value="UniProtKB-SubCell"/>
</dbReference>
<dbReference type="GO" id="GO:0022904">
    <property type="term" value="P:respiratory electron transport chain"/>
    <property type="evidence" value="ECO:0007669"/>
    <property type="project" value="InterPro"/>
</dbReference>
<accession>A0AAU7LSU1</accession>
<dbReference type="GO" id="GO:0020037">
    <property type="term" value="F:heme binding"/>
    <property type="evidence" value="ECO:0007669"/>
    <property type="project" value="TreeGrafter"/>
</dbReference>
<dbReference type="Gene3D" id="1.20.950.20">
    <property type="entry name" value="Transmembrane di-heme cytochromes, Chain C"/>
    <property type="match status" value="1"/>
</dbReference>
<evidence type="ECO:0000256" key="6">
    <source>
        <dbReference type="SAM" id="Phobius"/>
    </source>
</evidence>
<organism evidence="8">
    <name type="scientific">Polaromonas hydrogenivorans</name>
    <dbReference type="NCBI Taxonomy" id="335476"/>
    <lineage>
        <taxon>Bacteria</taxon>
        <taxon>Pseudomonadati</taxon>
        <taxon>Pseudomonadota</taxon>
        <taxon>Betaproteobacteria</taxon>
        <taxon>Burkholderiales</taxon>
        <taxon>Comamonadaceae</taxon>
        <taxon>Polaromonas</taxon>
    </lineage>
</organism>
<evidence type="ECO:0000256" key="3">
    <source>
        <dbReference type="ARBA" id="ARBA00022692"/>
    </source>
</evidence>
<evidence type="ECO:0000313" key="8">
    <source>
        <dbReference type="EMBL" id="XBP70712.1"/>
    </source>
</evidence>
<dbReference type="Pfam" id="PF01292">
    <property type="entry name" value="Ni_hydr_CYTB"/>
    <property type="match status" value="1"/>
</dbReference>
<dbReference type="InterPro" id="IPR011577">
    <property type="entry name" value="Cyt_b561_bac/Ni-Hgenase"/>
</dbReference>
<dbReference type="PANTHER" id="PTHR30485:SF2">
    <property type="entry name" value="BLL0597 PROTEIN"/>
    <property type="match status" value="1"/>
</dbReference>
<dbReference type="RefSeq" id="WP_349280049.1">
    <property type="nucleotide sequence ID" value="NZ_CBCSCU010000057.1"/>
</dbReference>
<feature type="transmembrane region" description="Helical" evidence="6">
    <location>
        <begin position="37"/>
        <end position="60"/>
    </location>
</feature>
<dbReference type="InterPro" id="IPR016174">
    <property type="entry name" value="Di-haem_cyt_TM"/>
</dbReference>
<evidence type="ECO:0000256" key="4">
    <source>
        <dbReference type="ARBA" id="ARBA00022989"/>
    </source>
</evidence>
<feature type="transmembrane region" description="Helical" evidence="6">
    <location>
        <begin position="170"/>
        <end position="188"/>
    </location>
</feature>
<feature type="transmembrane region" description="Helical" evidence="6">
    <location>
        <begin position="224"/>
        <end position="246"/>
    </location>
</feature>
<comment type="subcellular location">
    <subcellularLocation>
        <location evidence="1">Cell membrane</location>
        <topology evidence="1">Multi-pass membrane protein</topology>
    </subcellularLocation>
</comment>
<evidence type="ECO:0000256" key="5">
    <source>
        <dbReference type="ARBA" id="ARBA00023136"/>
    </source>
</evidence>
<feature type="domain" description="Cytochrome b561 bacterial/Ni-hydrogenase" evidence="7">
    <location>
        <begin position="31"/>
        <end position="200"/>
    </location>
</feature>
<dbReference type="GO" id="GO:0009055">
    <property type="term" value="F:electron transfer activity"/>
    <property type="evidence" value="ECO:0007669"/>
    <property type="project" value="InterPro"/>
</dbReference>
<proteinExistence type="predicted"/>
<reference evidence="8" key="1">
    <citation type="submission" date="2024-05" db="EMBL/GenBank/DDBJ databases">
        <authorList>
            <person name="Bunk B."/>
            <person name="Swiderski J."/>
            <person name="Sproer C."/>
            <person name="Thiel V."/>
        </authorList>
    </citation>
    <scope>NUCLEOTIDE SEQUENCE</scope>
    <source>
        <strain evidence="8">DSM 17735</strain>
    </source>
</reference>
<sequence>MKAQAILDNAPRHATAAPSVSLPARVRIRLWDLPLRLFHWLLVLAVAVALITGQLGGAWMELHGKAGLSIIGLVVFRLVWGVIGSAHARFLSFLPTPSRLKAYLTRRWRGVGHNPLGALSVIALLGLLAAQATTGLFSNDDIAFSGPLFALVDEALAGRLTSLHKQFANVLWGLLALHVAAIAFYAAFKRDNLVKPMVTGWKEVERHQAPPADHQNASGRKGGAIAFVVALAVAVAVVYGVSGAALPGSPAAAAEPATATQGKPGW</sequence>
<gene>
    <name evidence="8" type="ORF">ABLV49_02555</name>
</gene>
<dbReference type="EMBL" id="CP157675">
    <property type="protein sequence ID" value="XBP70712.1"/>
    <property type="molecule type" value="Genomic_DNA"/>
</dbReference>
<protein>
    <submittedName>
        <fullName evidence="8">Cytochrome b/b6 domain-containing protein</fullName>
    </submittedName>
</protein>
<evidence type="ECO:0000259" key="7">
    <source>
        <dbReference type="Pfam" id="PF01292"/>
    </source>
</evidence>
<evidence type="ECO:0000256" key="1">
    <source>
        <dbReference type="ARBA" id="ARBA00004651"/>
    </source>
</evidence>
<dbReference type="AlphaFoldDB" id="A0AAU7LSU1"/>
<keyword evidence="3 6" id="KW-0812">Transmembrane</keyword>
<evidence type="ECO:0000256" key="2">
    <source>
        <dbReference type="ARBA" id="ARBA00022475"/>
    </source>
</evidence>
<feature type="transmembrane region" description="Helical" evidence="6">
    <location>
        <begin position="66"/>
        <end position="90"/>
    </location>
</feature>
<name>A0AAU7LSU1_9BURK</name>